<accession>A0A1U7Q0W9</accession>
<feature type="domain" description="Major facilitator superfamily (MFS) profile" evidence="5">
    <location>
        <begin position="212"/>
        <end position="395"/>
    </location>
</feature>
<feature type="transmembrane region" description="Helical" evidence="4">
    <location>
        <begin position="214"/>
        <end position="242"/>
    </location>
</feature>
<feature type="transmembrane region" description="Helical" evidence="4">
    <location>
        <begin position="370"/>
        <end position="389"/>
    </location>
</feature>
<name>A0A1U7Q0W9_9FLAO</name>
<dbReference type="OrthoDB" id="322544at2"/>
<gene>
    <name evidence="6" type="ORF">SAMN05660493_02951</name>
</gene>
<dbReference type="Gene3D" id="1.20.1250.20">
    <property type="entry name" value="MFS general substrate transporter like domains"/>
    <property type="match status" value="2"/>
</dbReference>
<dbReference type="NCBIfam" id="NF009048">
    <property type="entry name" value="PRK12382.1"/>
    <property type="match status" value="1"/>
</dbReference>
<feature type="transmembrane region" description="Helical" evidence="4">
    <location>
        <begin position="337"/>
        <end position="358"/>
    </location>
</feature>
<evidence type="ECO:0000256" key="2">
    <source>
        <dbReference type="ARBA" id="ARBA00022989"/>
    </source>
</evidence>
<keyword evidence="2 4" id="KW-1133">Transmembrane helix</keyword>
<dbReference type="RefSeq" id="WP_076784294.1">
    <property type="nucleotide sequence ID" value="NZ_FTPU01000045.1"/>
</dbReference>
<dbReference type="GO" id="GO:0022857">
    <property type="term" value="F:transmembrane transporter activity"/>
    <property type="evidence" value="ECO:0007669"/>
    <property type="project" value="InterPro"/>
</dbReference>
<reference evidence="7" key="1">
    <citation type="submission" date="2016-10" db="EMBL/GenBank/DDBJ databases">
        <authorList>
            <person name="Varghese N."/>
            <person name="Submissions S."/>
        </authorList>
    </citation>
    <scope>NUCLEOTIDE SEQUENCE [LARGE SCALE GENOMIC DNA]</scope>
    <source>
        <strain evidence="7">DSM 19482</strain>
    </source>
</reference>
<feature type="transmembrane region" description="Helical" evidence="4">
    <location>
        <begin position="173"/>
        <end position="193"/>
    </location>
</feature>
<feature type="transmembrane region" description="Helical" evidence="4">
    <location>
        <begin position="46"/>
        <end position="65"/>
    </location>
</feature>
<dbReference type="PROSITE" id="PS50850">
    <property type="entry name" value="MFS"/>
    <property type="match status" value="1"/>
</dbReference>
<dbReference type="SUPFAM" id="SSF103473">
    <property type="entry name" value="MFS general substrate transporter"/>
    <property type="match status" value="1"/>
</dbReference>
<feature type="transmembrane region" description="Helical" evidence="4">
    <location>
        <begin position="305"/>
        <end position="325"/>
    </location>
</feature>
<evidence type="ECO:0000259" key="5">
    <source>
        <dbReference type="PROSITE" id="PS50850"/>
    </source>
</evidence>
<dbReference type="NCBIfam" id="NF003477">
    <property type="entry name" value="PRK05122.1"/>
    <property type="match status" value="1"/>
</dbReference>
<evidence type="ECO:0000256" key="3">
    <source>
        <dbReference type="ARBA" id="ARBA00023136"/>
    </source>
</evidence>
<evidence type="ECO:0000313" key="7">
    <source>
        <dbReference type="Proteomes" id="UP000187261"/>
    </source>
</evidence>
<dbReference type="Proteomes" id="UP000187261">
    <property type="component" value="Unassembled WGS sequence"/>
</dbReference>
<dbReference type="InterPro" id="IPR052714">
    <property type="entry name" value="MFS_Exporter"/>
</dbReference>
<feature type="transmembrane region" description="Helical" evidence="4">
    <location>
        <begin position="147"/>
        <end position="167"/>
    </location>
</feature>
<keyword evidence="3 4" id="KW-0472">Membrane</keyword>
<keyword evidence="1 4" id="KW-0812">Transmembrane</keyword>
<dbReference type="InterPro" id="IPR020846">
    <property type="entry name" value="MFS_dom"/>
</dbReference>
<dbReference type="InterPro" id="IPR011701">
    <property type="entry name" value="MFS"/>
</dbReference>
<dbReference type="InterPro" id="IPR036259">
    <property type="entry name" value="MFS_trans_sf"/>
</dbReference>
<evidence type="ECO:0000256" key="1">
    <source>
        <dbReference type="ARBA" id="ARBA00022692"/>
    </source>
</evidence>
<dbReference type="PANTHER" id="PTHR23531">
    <property type="entry name" value="QUINOLENE RESISTANCE PROTEIN NORA"/>
    <property type="match status" value="1"/>
</dbReference>
<feature type="transmembrane region" description="Helical" evidence="4">
    <location>
        <begin position="281"/>
        <end position="299"/>
    </location>
</feature>
<dbReference type="Pfam" id="PF07690">
    <property type="entry name" value="MFS_1"/>
    <property type="match status" value="1"/>
</dbReference>
<sequence length="395" mass="41510">MEQTTAYSVSFSKIMLPLCVMVFCSYMTIGISLGVLPVFLHNVLHSSNLVIGIVIGIQSLATLLTRKRAGHIAETRGVKPGVLFGTITVVATAAVYIAAVWVSSSYIISISLMILGRVLLGAAESLQITGALSWGIGLAGHQRSGKVMSWNGIAMYGGLAAGVPVGVLLQQHWGTAVAFAAIMALALIGWIAVSQLQIPALHKAEKQRSAFGDVVLRIAKYGLGLSFAAIAFGCLASFITLVFQERGWANASLAITLFGASYIGVRLFFASYTDRYGGNRVAAVSLLVQLAGQLLLWYATVPAMAFIGAVFTGHGFSLIFPEFGVEAVKSIAPQRRGTALGAYSAFFDVALAVTSPLAGLVANSFGYQNIFALGAVGTVTAIAIAAWGIRPRDKK</sequence>
<dbReference type="CDD" id="cd17489">
    <property type="entry name" value="MFS_YfcJ_like"/>
    <property type="match status" value="1"/>
</dbReference>
<feature type="transmembrane region" description="Helical" evidence="4">
    <location>
        <begin position="14"/>
        <end position="40"/>
    </location>
</feature>
<feature type="transmembrane region" description="Helical" evidence="4">
    <location>
        <begin position="248"/>
        <end position="269"/>
    </location>
</feature>
<dbReference type="EMBL" id="FTPU01000045">
    <property type="protein sequence ID" value="SIT98213.1"/>
    <property type="molecule type" value="Genomic_DNA"/>
</dbReference>
<protein>
    <submittedName>
        <fullName evidence="6">Predicted arabinose efflux permease, MFS family</fullName>
    </submittedName>
</protein>
<evidence type="ECO:0000256" key="4">
    <source>
        <dbReference type="SAM" id="Phobius"/>
    </source>
</evidence>
<dbReference type="PANTHER" id="PTHR23531:SF1">
    <property type="entry name" value="QUINOLENE RESISTANCE PROTEIN NORA"/>
    <property type="match status" value="1"/>
</dbReference>
<dbReference type="STRING" id="1121284.SAMN05660493_02951"/>
<feature type="transmembrane region" description="Helical" evidence="4">
    <location>
        <begin position="77"/>
        <end position="99"/>
    </location>
</feature>
<organism evidence="6 7">
    <name type="scientific">Epilithonimonas bovis DSM 19482</name>
    <dbReference type="NCBI Taxonomy" id="1121284"/>
    <lineage>
        <taxon>Bacteria</taxon>
        <taxon>Pseudomonadati</taxon>
        <taxon>Bacteroidota</taxon>
        <taxon>Flavobacteriia</taxon>
        <taxon>Flavobacteriales</taxon>
        <taxon>Weeksellaceae</taxon>
        <taxon>Chryseobacterium group</taxon>
        <taxon>Epilithonimonas</taxon>
    </lineage>
</organism>
<evidence type="ECO:0000313" key="6">
    <source>
        <dbReference type="EMBL" id="SIT98213.1"/>
    </source>
</evidence>
<proteinExistence type="predicted"/>
<dbReference type="AlphaFoldDB" id="A0A1U7Q0W9"/>
<keyword evidence="7" id="KW-1185">Reference proteome</keyword>